<dbReference type="Proteomes" id="UP001066276">
    <property type="component" value="Chromosome 6"/>
</dbReference>
<name>A0AAV7QGG1_PLEWA</name>
<protein>
    <submittedName>
        <fullName evidence="1">Uncharacterized protein</fullName>
    </submittedName>
</protein>
<sequence>MTDGGIADGFGHYYSDLYRHHALTSETKIKAFLGEPPIPQLSLEDMRSLDRDLSPEELTALGLMEPGKMLGPNSSGVL</sequence>
<keyword evidence="2" id="KW-1185">Reference proteome</keyword>
<evidence type="ECO:0000313" key="1">
    <source>
        <dbReference type="EMBL" id="KAJ1137330.1"/>
    </source>
</evidence>
<gene>
    <name evidence="1" type="ORF">NDU88_003741</name>
</gene>
<dbReference type="AlphaFoldDB" id="A0AAV7QGG1"/>
<organism evidence="1 2">
    <name type="scientific">Pleurodeles waltl</name>
    <name type="common">Iberian ribbed newt</name>
    <dbReference type="NCBI Taxonomy" id="8319"/>
    <lineage>
        <taxon>Eukaryota</taxon>
        <taxon>Metazoa</taxon>
        <taxon>Chordata</taxon>
        <taxon>Craniata</taxon>
        <taxon>Vertebrata</taxon>
        <taxon>Euteleostomi</taxon>
        <taxon>Amphibia</taxon>
        <taxon>Batrachia</taxon>
        <taxon>Caudata</taxon>
        <taxon>Salamandroidea</taxon>
        <taxon>Salamandridae</taxon>
        <taxon>Pleurodelinae</taxon>
        <taxon>Pleurodeles</taxon>
    </lineage>
</organism>
<dbReference type="EMBL" id="JANPWB010000010">
    <property type="protein sequence ID" value="KAJ1137330.1"/>
    <property type="molecule type" value="Genomic_DNA"/>
</dbReference>
<accession>A0AAV7QGG1</accession>
<proteinExistence type="predicted"/>
<comment type="caution">
    <text evidence="1">The sequence shown here is derived from an EMBL/GenBank/DDBJ whole genome shotgun (WGS) entry which is preliminary data.</text>
</comment>
<reference evidence="1" key="1">
    <citation type="journal article" date="2022" name="bioRxiv">
        <title>Sequencing and chromosome-scale assembly of the giantPleurodeles waltlgenome.</title>
        <authorList>
            <person name="Brown T."/>
            <person name="Elewa A."/>
            <person name="Iarovenko S."/>
            <person name="Subramanian E."/>
            <person name="Araus A.J."/>
            <person name="Petzold A."/>
            <person name="Susuki M."/>
            <person name="Suzuki K.-i.T."/>
            <person name="Hayashi T."/>
            <person name="Toyoda A."/>
            <person name="Oliveira C."/>
            <person name="Osipova E."/>
            <person name="Leigh N.D."/>
            <person name="Simon A."/>
            <person name="Yun M.H."/>
        </authorList>
    </citation>
    <scope>NUCLEOTIDE SEQUENCE</scope>
    <source>
        <strain evidence="1">20211129_DDA</strain>
        <tissue evidence="1">Liver</tissue>
    </source>
</reference>
<evidence type="ECO:0000313" key="2">
    <source>
        <dbReference type="Proteomes" id="UP001066276"/>
    </source>
</evidence>